<protein>
    <submittedName>
        <fullName evidence="2">PHP domain</fullName>
    </submittedName>
</protein>
<dbReference type="EMBL" id="NKXO01000009">
    <property type="protein sequence ID" value="PKQ70250.1"/>
    <property type="molecule type" value="Genomic_DNA"/>
</dbReference>
<dbReference type="SUPFAM" id="SSF81301">
    <property type="entry name" value="Nucleotidyltransferase"/>
    <property type="match status" value="1"/>
</dbReference>
<dbReference type="GO" id="GO:0008270">
    <property type="term" value="F:zinc ion binding"/>
    <property type="evidence" value="ECO:0007669"/>
    <property type="project" value="TreeGrafter"/>
</dbReference>
<feature type="domain" description="Polymerase/histidinol phosphatase N-terminal" evidence="1">
    <location>
        <begin position="322"/>
        <end position="401"/>
    </location>
</feature>
<dbReference type="InterPro" id="IPR003141">
    <property type="entry name" value="Pol/His_phosphatase_N"/>
</dbReference>
<dbReference type="CDD" id="cd07436">
    <property type="entry name" value="PHP_PolX"/>
    <property type="match status" value="1"/>
</dbReference>
<dbReference type="Pfam" id="PF14520">
    <property type="entry name" value="HHH_5"/>
    <property type="match status" value="1"/>
</dbReference>
<dbReference type="SUPFAM" id="SSF158702">
    <property type="entry name" value="Sec63 N-terminal domain-like"/>
    <property type="match status" value="1"/>
</dbReference>
<gene>
    <name evidence="2" type="ORF">Rain11_0771</name>
</gene>
<dbReference type="InterPro" id="IPR050243">
    <property type="entry name" value="PHP_phosphatase"/>
</dbReference>
<accession>A0A2N3IIS5</accession>
<dbReference type="GO" id="GO:0042578">
    <property type="term" value="F:phosphoric ester hydrolase activity"/>
    <property type="evidence" value="ECO:0007669"/>
    <property type="project" value="TreeGrafter"/>
</dbReference>
<dbReference type="GO" id="GO:0005829">
    <property type="term" value="C:cytosol"/>
    <property type="evidence" value="ECO:0007669"/>
    <property type="project" value="TreeGrafter"/>
</dbReference>
<dbReference type="PANTHER" id="PTHR36928:SF1">
    <property type="entry name" value="PHOSPHATASE YCDX-RELATED"/>
    <property type="match status" value="1"/>
</dbReference>
<name>A0A2N3IIS5_9BACT</name>
<evidence type="ECO:0000313" key="2">
    <source>
        <dbReference type="EMBL" id="PKQ70250.1"/>
    </source>
</evidence>
<dbReference type="AlphaFoldDB" id="A0A2N3IIS5"/>
<dbReference type="Pfam" id="PF02811">
    <property type="entry name" value="PHP"/>
    <property type="match status" value="1"/>
</dbReference>
<dbReference type="InterPro" id="IPR010996">
    <property type="entry name" value="HHH_MUS81"/>
</dbReference>
<dbReference type="InterPro" id="IPR004013">
    <property type="entry name" value="PHP_dom"/>
</dbReference>
<proteinExistence type="predicted"/>
<dbReference type="InterPro" id="IPR043519">
    <property type="entry name" value="NT_sf"/>
</dbReference>
<dbReference type="InterPro" id="IPR016195">
    <property type="entry name" value="Pol/histidinol_Pase-like"/>
</dbReference>
<dbReference type="Gene3D" id="3.20.20.140">
    <property type="entry name" value="Metal-dependent hydrolases"/>
    <property type="match status" value="1"/>
</dbReference>
<dbReference type="Gene3D" id="1.10.150.110">
    <property type="entry name" value="DNA polymerase beta, N-terminal domain-like"/>
    <property type="match status" value="1"/>
</dbReference>
<dbReference type="RefSeq" id="WP_243390543.1">
    <property type="nucleotide sequence ID" value="NZ_NKXO01000009.1"/>
</dbReference>
<dbReference type="SUPFAM" id="SSF89550">
    <property type="entry name" value="PHP domain-like"/>
    <property type="match status" value="1"/>
</dbReference>
<dbReference type="Pfam" id="PF14716">
    <property type="entry name" value="HHH_8"/>
    <property type="match status" value="1"/>
</dbReference>
<dbReference type="InterPro" id="IPR022311">
    <property type="entry name" value="PolX-like"/>
</dbReference>
<evidence type="ECO:0000259" key="1">
    <source>
        <dbReference type="SMART" id="SM00481"/>
    </source>
</evidence>
<dbReference type="FunFam" id="3.20.20.140:FF:000047">
    <property type="entry name" value="PHP domain-containing protein"/>
    <property type="match status" value="1"/>
</dbReference>
<reference evidence="2 3" key="1">
    <citation type="submission" date="2017-06" db="EMBL/GenBank/DDBJ databases">
        <title>Raineya orbicola gen. nov., sp. nov. a slightly thermophilic bacterium of the phylum Bacteroidetes and the description of Raineyaceae fam. nov.</title>
        <authorList>
            <person name="Albuquerque L."/>
            <person name="Polonia A.R.M."/>
            <person name="Barroso C."/>
            <person name="Froufe H.J.C."/>
            <person name="Lage O."/>
            <person name="Lobo-Da-Cunha A."/>
            <person name="Egas C."/>
            <person name="Da Costa M.S."/>
        </authorList>
    </citation>
    <scope>NUCLEOTIDE SEQUENCE [LARGE SCALE GENOMIC DNA]</scope>
    <source>
        <strain evidence="2 3">SPSPC-11</strain>
    </source>
</reference>
<comment type="caution">
    <text evidence="2">The sequence shown here is derived from an EMBL/GenBank/DDBJ whole genome shotgun (WGS) entry which is preliminary data.</text>
</comment>
<dbReference type="InterPro" id="IPR027421">
    <property type="entry name" value="DNA_pol_lamdba_lyase_dom_sf"/>
</dbReference>
<dbReference type="SMART" id="SM00481">
    <property type="entry name" value="POLIIIAc"/>
    <property type="match status" value="1"/>
</dbReference>
<dbReference type="InterPro" id="IPR047967">
    <property type="entry name" value="PolX_PHP"/>
</dbReference>
<evidence type="ECO:0000313" key="3">
    <source>
        <dbReference type="Proteomes" id="UP000233387"/>
    </source>
</evidence>
<dbReference type="PIRSF" id="PIRSF005047">
    <property type="entry name" value="UCP005047_YshC"/>
    <property type="match status" value="1"/>
</dbReference>
<dbReference type="SUPFAM" id="SSF47802">
    <property type="entry name" value="DNA polymerase beta, N-terminal domain-like"/>
    <property type="match status" value="1"/>
</dbReference>
<organism evidence="2 3">
    <name type="scientific">Raineya orbicola</name>
    <dbReference type="NCBI Taxonomy" id="2016530"/>
    <lineage>
        <taxon>Bacteria</taxon>
        <taxon>Pseudomonadati</taxon>
        <taxon>Bacteroidota</taxon>
        <taxon>Cytophagia</taxon>
        <taxon>Cytophagales</taxon>
        <taxon>Raineyaceae</taxon>
        <taxon>Raineya</taxon>
    </lineage>
</organism>
<dbReference type="Proteomes" id="UP000233387">
    <property type="component" value="Unassembled WGS sequence"/>
</dbReference>
<keyword evidence="3" id="KW-1185">Reference proteome</keyword>
<dbReference type="Gene3D" id="1.10.150.20">
    <property type="entry name" value="5' to 3' exonuclease, C-terminal subdomain"/>
    <property type="match status" value="1"/>
</dbReference>
<sequence length="556" mass="63497">MLTNEFIAEKLNFFATLLELHGENEFKVRSYHSAVFKIEKIADNLASIPKDSIIRLLGKNIGEKVWEIIQTQTFQELENLLTQTPQGLLKILKIKGLGAKRVRTLWQEAGITTPEALFKACEKDKISQIKGFGEKMQETIKNGLLFIQLNAEKLLYAETLPIQEALQNYLQANSAIKRFQVVGEFRRALEVIQTLTFVVECEQNFHQYFNDYPLLEPNPEKSGVFVWRGKVKNTPLKVEFYQANENNFTKLIFQLSASEKHLSYKFDNQTLLEISQNNIWQSEKDIYLQANLPYLPAEIREGVFEFAYAQTPLLIKTEDLKGTLHAHSTYSDGKHTLAEMAKAAESLGFEYLGITDHSQSAYYAGGLSVQKIAQQHQEIEMLNRQNPHFKIFKGIESDILGNGDLDYDTEILKTFDFVVASIHSNLNMSEAKATERLIRAIENPYTTIIGHPTGRLLLRRKGYPLNMPKIIDACVANGVALEINAHPIRLDLEWYWVHKAIEKGVKISINADAHDIEGYQYHQFGVLVARKAGLTAEMCLNCMNKAEIEDFFKRKK</sequence>
<dbReference type="PANTHER" id="PTHR36928">
    <property type="entry name" value="PHOSPHATASE YCDX-RELATED"/>
    <property type="match status" value="1"/>
</dbReference>